<sequence>MNIERLGWLLAALLAVVGGWWLSVNTEWVETDRFRGAQGEARDNPVYAFEQLLRRLGMAVEHHEALDTMPPPGARLVLLSNDWELVRERAGQLHQWVQGGGHLVLTQVSDWEDTALADWVPVDEIKLKRPARAVATPAAPAASAVRGRRPGRAAGDLGTGLASAPPLWEGVEKLAVCRLFAEYRSLQVHKGQQADWTLKLTEAPGTTQALRVSVGQGSVTVLNLPWQVFDNRNALECDAPLMLAAAMQSMPGATTWVYLHEKRASFLPWLWQQGWVAIVAGLLALAAALWRGAVRFGPRLAPAPRLRRSISEQVRGLGAYLLGHGREALLVAQQRALAEVAARKLQRWSRLPVAEQAAAVAAATDLPVHDLLAALSARFCTRVQLLRYLQVLESARRRLHGTPEERQVP</sequence>
<proteinExistence type="predicted"/>
<evidence type="ECO:0000256" key="1">
    <source>
        <dbReference type="SAM" id="Phobius"/>
    </source>
</evidence>
<dbReference type="RefSeq" id="WP_394414210.1">
    <property type="nucleotide sequence ID" value="NZ_JBIGIC010000009.1"/>
</dbReference>
<dbReference type="Pfam" id="PF14258">
    <property type="entry name" value="DUF4350"/>
    <property type="match status" value="1"/>
</dbReference>
<comment type="caution">
    <text evidence="3">The sequence shown here is derived from an EMBL/GenBank/DDBJ whole genome shotgun (WGS) entry which is preliminary data.</text>
</comment>
<gene>
    <name evidence="3" type="ORF">ACG04R_18770</name>
</gene>
<organism evidence="3 4">
    <name type="scientific">Pelomonas candidula</name>
    <dbReference type="NCBI Taxonomy" id="3299025"/>
    <lineage>
        <taxon>Bacteria</taxon>
        <taxon>Pseudomonadati</taxon>
        <taxon>Pseudomonadota</taxon>
        <taxon>Betaproteobacteria</taxon>
        <taxon>Burkholderiales</taxon>
        <taxon>Sphaerotilaceae</taxon>
        <taxon>Roseateles</taxon>
    </lineage>
</organism>
<reference evidence="3 4" key="1">
    <citation type="submission" date="2024-08" db="EMBL/GenBank/DDBJ databases">
        <authorList>
            <person name="Lu H."/>
        </authorList>
    </citation>
    <scope>NUCLEOTIDE SEQUENCE [LARGE SCALE GENOMIC DNA]</scope>
    <source>
        <strain evidence="3 4">BYS78W</strain>
    </source>
</reference>
<protein>
    <submittedName>
        <fullName evidence="3">DUF4350 domain-containing protein</fullName>
    </submittedName>
</protein>
<name>A0ABW7HFP2_9BURK</name>
<accession>A0ABW7HFP2</accession>
<dbReference type="EMBL" id="JBIGIC010000009">
    <property type="protein sequence ID" value="MFG6488736.1"/>
    <property type="molecule type" value="Genomic_DNA"/>
</dbReference>
<keyword evidence="4" id="KW-1185">Reference proteome</keyword>
<keyword evidence="1" id="KW-1133">Transmembrane helix</keyword>
<keyword evidence="1" id="KW-0812">Transmembrane</keyword>
<feature type="domain" description="DUF4350" evidence="2">
    <location>
        <begin position="41"/>
        <end position="226"/>
    </location>
</feature>
<evidence type="ECO:0000259" key="2">
    <source>
        <dbReference type="Pfam" id="PF14258"/>
    </source>
</evidence>
<evidence type="ECO:0000313" key="4">
    <source>
        <dbReference type="Proteomes" id="UP001606134"/>
    </source>
</evidence>
<dbReference type="InterPro" id="IPR025646">
    <property type="entry name" value="DUF4350"/>
</dbReference>
<keyword evidence="1" id="KW-0472">Membrane</keyword>
<feature type="transmembrane region" description="Helical" evidence="1">
    <location>
        <begin position="269"/>
        <end position="290"/>
    </location>
</feature>
<dbReference type="Proteomes" id="UP001606134">
    <property type="component" value="Unassembled WGS sequence"/>
</dbReference>
<evidence type="ECO:0000313" key="3">
    <source>
        <dbReference type="EMBL" id="MFG6488736.1"/>
    </source>
</evidence>